<dbReference type="InterPro" id="IPR011990">
    <property type="entry name" value="TPR-like_helical_dom_sf"/>
</dbReference>
<dbReference type="SMART" id="SM00028">
    <property type="entry name" value="TPR"/>
    <property type="match status" value="4"/>
</dbReference>
<dbReference type="Proteomes" id="UP000077066">
    <property type="component" value="Unassembled WGS sequence"/>
</dbReference>
<keyword evidence="1" id="KW-0677">Repeat</keyword>
<dbReference type="EMBL" id="LWMT01000293">
    <property type="protein sequence ID" value="KZX10001.1"/>
    <property type="molecule type" value="Genomic_DNA"/>
</dbReference>
<comment type="caution">
    <text evidence="3">The sequence shown here is derived from an EMBL/GenBank/DDBJ whole genome shotgun (WGS) entry which is preliminary data.</text>
</comment>
<evidence type="ECO:0000313" key="3">
    <source>
        <dbReference type="EMBL" id="KZX10001.1"/>
    </source>
</evidence>
<dbReference type="PATRIC" id="fig|55758.3.peg.2153"/>
<evidence type="ECO:0000256" key="1">
    <source>
        <dbReference type="ARBA" id="ARBA00022737"/>
    </source>
</evidence>
<keyword evidence="4" id="KW-1185">Reference proteome</keyword>
<evidence type="ECO:0000313" key="4">
    <source>
        <dbReference type="Proteomes" id="UP000077066"/>
    </source>
</evidence>
<dbReference type="AlphaFoldDB" id="A0A165YXW1"/>
<dbReference type="InterPro" id="IPR019734">
    <property type="entry name" value="TPR_rpt"/>
</dbReference>
<accession>A0A165YXW1</accession>
<keyword evidence="2" id="KW-0802">TPR repeat</keyword>
<proteinExistence type="predicted"/>
<evidence type="ECO:0000256" key="2">
    <source>
        <dbReference type="ARBA" id="ARBA00022803"/>
    </source>
</evidence>
<dbReference type="STRING" id="55758.MBFIL_19350"/>
<reference evidence="3 4" key="1">
    <citation type="submission" date="2016-04" db="EMBL/GenBank/DDBJ databases">
        <title>Genome sequence of Methanobrevibacter filiformis DSM 11501.</title>
        <authorList>
            <person name="Poehlein A."/>
            <person name="Seedorf H."/>
            <person name="Daniel R."/>
        </authorList>
    </citation>
    <scope>NUCLEOTIDE SEQUENCE [LARGE SCALE GENOMIC DNA]</scope>
    <source>
        <strain evidence="3 4">DSM 11501</strain>
    </source>
</reference>
<dbReference type="OrthoDB" id="66915at2157"/>
<organism evidence="3 4">
    <name type="scientific">Methanobrevibacter filiformis</name>
    <dbReference type="NCBI Taxonomy" id="55758"/>
    <lineage>
        <taxon>Archaea</taxon>
        <taxon>Methanobacteriati</taxon>
        <taxon>Methanobacteriota</taxon>
        <taxon>Methanomada group</taxon>
        <taxon>Methanobacteria</taxon>
        <taxon>Methanobacteriales</taxon>
        <taxon>Methanobacteriaceae</taxon>
        <taxon>Methanobrevibacter</taxon>
    </lineage>
</organism>
<dbReference type="InterPro" id="IPR051685">
    <property type="entry name" value="Ycf3/AcsC/BcsC/TPR_MFPF"/>
</dbReference>
<name>A0A165YXW1_9EURY</name>
<gene>
    <name evidence="3" type="ORF">MBFIL_19350</name>
</gene>
<dbReference type="RefSeq" id="WP_066974043.1">
    <property type="nucleotide sequence ID" value="NZ_LWMT01000293.1"/>
</dbReference>
<dbReference type="PANTHER" id="PTHR44943:SF8">
    <property type="entry name" value="TPR REPEAT-CONTAINING PROTEIN MJ0263"/>
    <property type="match status" value="1"/>
</dbReference>
<dbReference type="Gene3D" id="1.25.40.10">
    <property type="entry name" value="Tetratricopeptide repeat domain"/>
    <property type="match status" value="2"/>
</dbReference>
<dbReference type="PANTHER" id="PTHR44943">
    <property type="entry name" value="CELLULOSE SYNTHASE OPERON PROTEIN C"/>
    <property type="match status" value="1"/>
</dbReference>
<protein>
    <submittedName>
        <fullName evidence="3">Tetratricopeptide repeat protein</fullName>
    </submittedName>
</protein>
<sequence length="335" mass="38810">MSKISKEKLLKKLRKEYNASNHVRAIKIANQLLKLDSNQHEVYFLKIASLTYLNKNEECLKTCKQALEKNSNDMNFICKISQFLREFDKNEESLLLLKEAFKLNPENKMIMENLLYTLFNVGGFEKAFEFIDNFPKEDPLWLDCLFFKAQLFSMEFMYEESLDACNNVLNHDPHHLDALSKKIFVLSKLERLEEAYEIIEFRIKNNLRPKGAKVDKAIYLAKKNNSSDALDILDEVLDEDPNFSYALSTKANFAHVVGEDVLALEYINKAIKNEDSRNHDHNLIIKSLILSGLGLFDEAFDYLDQISEDSPHVDAVIKATEEIEEKLANLEIVRI</sequence>
<dbReference type="SUPFAM" id="SSF48452">
    <property type="entry name" value="TPR-like"/>
    <property type="match status" value="1"/>
</dbReference>